<dbReference type="InterPro" id="IPR051808">
    <property type="entry name" value="Type_IV_pilus_biogenesis"/>
</dbReference>
<dbReference type="Gene3D" id="3.30.1370.120">
    <property type="match status" value="1"/>
</dbReference>
<evidence type="ECO:0000256" key="4">
    <source>
        <dbReference type="ARBA" id="ARBA00022448"/>
    </source>
</evidence>
<dbReference type="Pfam" id="PF07660">
    <property type="entry name" value="STN"/>
    <property type="match status" value="1"/>
</dbReference>
<dbReference type="NCBIfam" id="TIGR02515">
    <property type="entry name" value="IV_pilus_PilQ"/>
    <property type="match status" value="1"/>
</dbReference>
<accession>A0A7C9K7Z1</accession>
<evidence type="ECO:0000256" key="12">
    <source>
        <dbReference type="RuleBase" id="RU004004"/>
    </source>
</evidence>
<keyword evidence="9" id="KW-0178">Competence</keyword>
<evidence type="ECO:0000256" key="2">
    <source>
        <dbReference type="ARBA" id="ARBA00006304"/>
    </source>
</evidence>
<evidence type="ECO:0000313" key="15">
    <source>
        <dbReference type="EMBL" id="NDP47115.1"/>
    </source>
</evidence>
<dbReference type="PRINTS" id="PR00811">
    <property type="entry name" value="BCTERIALGSPD"/>
</dbReference>
<evidence type="ECO:0000256" key="10">
    <source>
        <dbReference type="ARBA" id="ARBA00024678"/>
    </source>
</evidence>
<evidence type="ECO:0000259" key="14">
    <source>
        <dbReference type="SMART" id="SM00965"/>
    </source>
</evidence>
<dbReference type="SMART" id="SM00965">
    <property type="entry name" value="STN"/>
    <property type="match status" value="1"/>
</dbReference>
<dbReference type="PANTHER" id="PTHR30604">
    <property type="entry name" value="PROTEIN TRANSPORT PROTEIN HOFQ"/>
    <property type="match status" value="1"/>
</dbReference>
<dbReference type="InterPro" id="IPR038591">
    <property type="entry name" value="NolW-like_sf"/>
</dbReference>
<dbReference type="InterPro" id="IPR013355">
    <property type="entry name" value="Pilus_4_PilQ"/>
</dbReference>
<evidence type="ECO:0000256" key="6">
    <source>
        <dbReference type="ARBA" id="ARBA00022927"/>
    </source>
</evidence>
<dbReference type="InterPro" id="IPR011662">
    <property type="entry name" value="Secretin/TonB_short_N"/>
</dbReference>
<organism evidence="15 16">
    <name type="scientific">Sulfuriferula multivorans</name>
    <dbReference type="NCBI Taxonomy" id="1559896"/>
    <lineage>
        <taxon>Bacteria</taxon>
        <taxon>Pseudomonadati</taxon>
        <taxon>Pseudomonadota</taxon>
        <taxon>Betaproteobacteria</taxon>
        <taxon>Nitrosomonadales</taxon>
        <taxon>Sulfuricellaceae</taxon>
        <taxon>Sulfuriferula</taxon>
    </lineage>
</organism>
<comment type="function">
    <text evidence="10">Required for type IV pilus biogenesis and competence. Could function as a pore for exit of the pilus but also as a channel for entry of heme and antimicrobial agents and uptake of transforming DNA.</text>
</comment>
<evidence type="ECO:0000313" key="16">
    <source>
        <dbReference type="Proteomes" id="UP000483432"/>
    </source>
</evidence>
<evidence type="ECO:0000256" key="11">
    <source>
        <dbReference type="ARBA" id="ARBA00025897"/>
    </source>
</evidence>
<dbReference type="PANTHER" id="PTHR30604:SF1">
    <property type="entry name" value="DNA UTILIZATION PROTEIN HOFQ"/>
    <property type="match status" value="1"/>
</dbReference>
<dbReference type="PRINTS" id="PR01032">
    <property type="entry name" value="PHAGEIV"/>
</dbReference>
<evidence type="ECO:0000256" key="7">
    <source>
        <dbReference type="ARBA" id="ARBA00023136"/>
    </source>
</evidence>
<comment type="subcellular location">
    <subcellularLocation>
        <location evidence="1 12">Cell outer membrane</location>
    </subcellularLocation>
</comment>
<keyword evidence="7" id="KW-0472">Membrane</keyword>
<dbReference type="PROSITE" id="PS00875">
    <property type="entry name" value="T2SP_D"/>
    <property type="match status" value="1"/>
</dbReference>
<dbReference type="InterPro" id="IPR004846">
    <property type="entry name" value="T2SS/T3SS_dom"/>
</dbReference>
<comment type="subunit">
    <text evidence="11">Homododecamer. Tetramer of trimer.</text>
</comment>
<evidence type="ECO:0000256" key="8">
    <source>
        <dbReference type="ARBA" id="ARBA00023237"/>
    </source>
</evidence>
<keyword evidence="8" id="KW-0998">Cell outer membrane</keyword>
<comment type="similarity">
    <text evidence="2">Belongs to the bacterial secretin family. PilQ subfamily.</text>
</comment>
<dbReference type="Proteomes" id="UP000483432">
    <property type="component" value="Unassembled WGS sequence"/>
</dbReference>
<dbReference type="EMBL" id="JAAFGW010000014">
    <property type="protein sequence ID" value="NDP47115.1"/>
    <property type="molecule type" value="Genomic_DNA"/>
</dbReference>
<dbReference type="GO" id="GO:0009306">
    <property type="term" value="P:protein secretion"/>
    <property type="evidence" value="ECO:0007669"/>
    <property type="project" value="InterPro"/>
</dbReference>
<name>A0A7C9K7Z1_9PROT</name>
<dbReference type="AlphaFoldDB" id="A0A7C9K7Z1"/>
<dbReference type="InterPro" id="IPR021731">
    <property type="entry name" value="AMIN_dom"/>
</dbReference>
<feature type="domain" description="Secretin/TonB short N-terminal" evidence="14">
    <location>
        <begin position="310"/>
        <end position="358"/>
    </location>
</feature>
<dbReference type="Gene3D" id="2.60.40.3500">
    <property type="match status" value="1"/>
</dbReference>
<dbReference type="InterPro" id="IPR005644">
    <property type="entry name" value="NolW-like"/>
</dbReference>
<dbReference type="Pfam" id="PF11741">
    <property type="entry name" value="AMIN"/>
    <property type="match status" value="2"/>
</dbReference>
<sequence>MNALPKIAQKLSRQLIGITLLTGLVLPLTVRAADVPPTGNAVQSVETTTLPGGKVVVRVTLKKALTAEPAGFTVGNPPRIALDLPDTGNAMGRNTVEANLGPLSSVNVVQAGTRTRLVLNLNKSVEYDAKIEGKTLIVALGDLSAGAAPANVSPRFADAAPGAASHTIRDIDFRRGGAGEARIVTTLSDAQTGINIRQQANGIVVDFIGAALPRALQRRLDVADFGTPVQIVETYTLGDNTRMVIQPKGGWEYSAYQTDNSFIVEVKQSDDAQKKTADGKPKYTGEKLSLNFQNVEVRSVLQVIADFTGLNIIASDSVGGSLTLRLKDVPWDQALELIMQTKGLDKRQNGNVIWIAPQAELQAKEKQDYESKNQIVDLEPLVTEYISMNYMRADEAQRMLNGSAGGANTAGTAVNCSAQAGSLGGGAPPPPPPQGTGENDQKVLTKRGRATFELKTNTLIITDTARKIQEIRELLVRLDVPARQVMIEARVVIADSGWSRDLGAKLGLVARNRTGRYQGGLAGTQDNASAIADGFRIVQATQGTIPNTDTPALLDTIAASIAGTGTNLVNFPAGAGAAQIALSLLDASTGNLLSLELSALEADNRGKIVSNPRVMTSNQKPAVILNGTQIPFITPGTANSPPTVSFKDVFLCLLVDPQILNNDSLIMTVEVQKDNVDSARTVSVGGISVPSIATKRVKTQVRVNNGETLVLGGIFDQTELNNVSKVPFLGDLPFLGNLFKTTFKQDQKTELIIFLTPRILDDRLSIR</sequence>
<dbReference type="GO" id="GO:0030420">
    <property type="term" value="P:establishment of competence for transformation"/>
    <property type="evidence" value="ECO:0007669"/>
    <property type="project" value="UniProtKB-KW"/>
</dbReference>
<evidence type="ECO:0000256" key="9">
    <source>
        <dbReference type="ARBA" id="ARBA00023287"/>
    </source>
</evidence>
<dbReference type="Gene3D" id="3.30.1370.130">
    <property type="match status" value="1"/>
</dbReference>
<keyword evidence="4 12" id="KW-0813">Transport</keyword>
<comment type="caution">
    <text evidence="15">The sequence shown here is derived from an EMBL/GenBank/DDBJ whole genome shotgun (WGS) entry which is preliminary data.</text>
</comment>
<dbReference type="InterPro" id="IPR004845">
    <property type="entry name" value="T2SS_GspD_CS"/>
</dbReference>
<evidence type="ECO:0000256" key="3">
    <source>
        <dbReference type="ARBA" id="ARBA00014124"/>
    </source>
</evidence>
<evidence type="ECO:0000256" key="1">
    <source>
        <dbReference type="ARBA" id="ARBA00004442"/>
    </source>
</evidence>
<gene>
    <name evidence="15" type="primary">pilQ</name>
    <name evidence="15" type="ORF">GZ085_01750</name>
</gene>
<evidence type="ECO:0000256" key="13">
    <source>
        <dbReference type="SAM" id="MobiDB-lite"/>
    </source>
</evidence>
<reference evidence="15 16" key="1">
    <citation type="submission" date="2019-09" db="EMBL/GenBank/DDBJ databases">
        <title>H2 Metabolism Revealed by Metagenomic Analysis in Subglacial Sediment of East Antarctica.</title>
        <authorList>
            <person name="Yang Z."/>
            <person name="Zhang Y."/>
            <person name="Lv Y."/>
            <person name="Yan W."/>
            <person name="Xiao X."/>
            <person name="Sun B."/>
            <person name="Ma H."/>
        </authorList>
    </citation>
    <scope>NUCLEOTIDE SEQUENCE [LARGE SCALE GENOMIC DNA]</scope>
    <source>
        <strain evidence="15">Bin2_2</strain>
    </source>
</reference>
<dbReference type="Pfam" id="PF03958">
    <property type="entry name" value="Secretin_N"/>
    <property type="match status" value="1"/>
</dbReference>
<evidence type="ECO:0000256" key="5">
    <source>
        <dbReference type="ARBA" id="ARBA00022729"/>
    </source>
</evidence>
<feature type="region of interest" description="Disordered" evidence="13">
    <location>
        <begin position="419"/>
        <end position="440"/>
    </location>
</feature>
<dbReference type="InterPro" id="IPR001775">
    <property type="entry name" value="GspD/PilQ"/>
</dbReference>
<dbReference type="Pfam" id="PF00263">
    <property type="entry name" value="Secretin"/>
    <property type="match status" value="1"/>
</dbReference>
<keyword evidence="5" id="KW-0732">Signal</keyword>
<proteinExistence type="inferred from homology"/>
<dbReference type="GO" id="GO:0009279">
    <property type="term" value="C:cell outer membrane"/>
    <property type="evidence" value="ECO:0007669"/>
    <property type="project" value="UniProtKB-SubCell"/>
</dbReference>
<protein>
    <recommendedName>
        <fullName evidence="3">Type IV pilus biogenesis and competence protein PilQ</fullName>
    </recommendedName>
</protein>
<dbReference type="Gene3D" id="2.60.40.3470">
    <property type="match status" value="1"/>
</dbReference>
<keyword evidence="6" id="KW-0653">Protein transport</keyword>